<dbReference type="PANTHER" id="PTHR43856:SF1">
    <property type="entry name" value="MITOCHONDRIAL CARDIOLIPIN HYDROLASE"/>
    <property type="match status" value="1"/>
</dbReference>
<dbReference type="Gene3D" id="3.30.870.10">
    <property type="entry name" value="Endonuclease Chain A"/>
    <property type="match status" value="2"/>
</dbReference>
<reference evidence="14 15" key="1">
    <citation type="submission" date="2017-01" db="EMBL/GenBank/DDBJ databases">
        <authorList>
            <person name="Mah S.A."/>
            <person name="Swanson W.J."/>
            <person name="Moy G.W."/>
            <person name="Vacquier V.D."/>
        </authorList>
    </citation>
    <scope>NUCLEOTIDE SEQUENCE [LARGE SCALE GENOMIC DNA]</scope>
    <source>
        <strain evidence="14 15">DSM 11589</strain>
    </source>
</reference>
<dbReference type="InterPro" id="IPR001736">
    <property type="entry name" value="PLipase_D/transphosphatidylase"/>
</dbReference>
<gene>
    <name evidence="14" type="ORF">SAMN05421779_1068</name>
</gene>
<evidence type="ECO:0000256" key="11">
    <source>
        <dbReference type="ARBA" id="ARBA00029594"/>
    </source>
</evidence>
<evidence type="ECO:0000259" key="13">
    <source>
        <dbReference type="PROSITE" id="PS50035"/>
    </source>
</evidence>
<accession>A0A1N7P292</accession>
<evidence type="ECO:0000313" key="14">
    <source>
        <dbReference type="EMBL" id="SIT04703.1"/>
    </source>
</evidence>
<proteinExistence type="inferred from homology"/>
<comment type="function">
    <text evidence="2">Could be a virulence factor.</text>
</comment>
<dbReference type="STRING" id="80876.SAMN05421779_1068"/>
<dbReference type="GO" id="GO:0005576">
    <property type="term" value="C:extracellular region"/>
    <property type="evidence" value="ECO:0007669"/>
    <property type="project" value="UniProtKB-SubCell"/>
</dbReference>
<dbReference type="GO" id="GO:0016891">
    <property type="term" value="F:RNA endonuclease activity producing 5'-phosphomonoesters, hydrolytic mechanism"/>
    <property type="evidence" value="ECO:0007669"/>
    <property type="project" value="TreeGrafter"/>
</dbReference>
<evidence type="ECO:0000256" key="9">
    <source>
        <dbReference type="ARBA" id="ARBA00022963"/>
    </source>
</evidence>
<dbReference type="PROSITE" id="PS50035">
    <property type="entry name" value="PLD"/>
    <property type="match status" value="1"/>
</dbReference>
<dbReference type="InterPro" id="IPR025202">
    <property type="entry name" value="PLD-like_dom"/>
</dbReference>
<evidence type="ECO:0000256" key="4">
    <source>
        <dbReference type="ARBA" id="ARBA00008664"/>
    </source>
</evidence>
<name>A0A1N7P292_9PROT</name>
<dbReference type="PANTHER" id="PTHR43856">
    <property type="entry name" value="CARDIOLIPIN HYDROLASE"/>
    <property type="match status" value="1"/>
</dbReference>
<keyword evidence="15" id="KW-1185">Reference proteome</keyword>
<dbReference type="InterPro" id="IPR051406">
    <property type="entry name" value="PLD_domain"/>
</dbReference>
<evidence type="ECO:0000256" key="8">
    <source>
        <dbReference type="ARBA" id="ARBA00022801"/>
    </source>
</evidence>
<dbReference type="EMBL" id="FTOA01000006">
    <property type="protein sequence ID" value="SIT04703.1"/>
    <property type="molecule type" value="Genomic_DNA"/>
</dbReference>
<feature type="region of interest" description="Disordered" evidence="12">
    <location>
        <begin position="20"/>
        <end position="44"/>
    </location>
</feature>
<keyword evidence="8" id="KW-0378">Hydrolase</keyword>
<evidence type="ECO:0000256" key="7">
    <source>
        <dbReference type="ARBA" id="ARBA00022525"/>
    </source>
</evidence>
<evidence type="ECO:0000256" key="6">
    <source>
        <dbReference type="ARBA" id="ARBA00018392"/>
    </source>
</evidence>
<dbReference type="AlphaFoldDB" id="A0A1N7P292"/>
<dbReference type="GO" id="GO:0006793">
    <property type="term" value="P:phosphorus metabolic process"/>
    <property type="evidence" value="ECO:0007669"/>
    <property type="project" value="UniProtKB-ARBA"/>
</dbReference>
<comment type="catalytic activity">
    <reaction evidence="1">
        <text>a 1,2-diacyl-sn-glycero-3-phosphocholine + H2O = a 1,2-diacyl-sn-glycero-3-phosphate + choline + H(+)</text>
        <dbReference type="Rhea" id="RHEA:14445"/>
        <dbReference type="ChEBI" id="CHEBI:15354"/>
        <dbReference type="ChEBI" id="CHEBI:15377"/>
        <dbReference type="ChEBI" id="CHEBI:15378"/>
        <dbReference type="ChEBI" id="CHEBI:57643"/>
        <dbReference type="ChEBI" id="CHEBI:58608"/>
        <dbReference type="EC" id="3.1.4.4"/>
    </reaction>
</comment>
<keyword evidence="10" id="KW-0443">Lipid metabolism</keyword>
<dbReference type="GO" id="GO:0004630">
    <property type="term" value="F:phospholipase D activity"/>
    <property type="evidence" value="ECO:0007669"/>
    <property type="project" value="UniProtKB-EC"/>
</dbReference>
<dbReference type="SUPFAM" id="SSF56024">
    <property type="entry name" value="Phospholipase D/nuclease"/>
    <property type="match status" value="2"/>
</dbReference>
<sequence>MISPISRQYTLDLTSEPLGPGWLRRSEARPESNEAPADGLWRTGPEGRFRSAMIAALDGAQELVQGCAFLFADKQLSDALLRAADRGVRVYLLTASEQRIGKHLQDDQDFDRRMADEHKQLLDRLAGKVLVRSAEHLHAKFLLIDSPRPSVATGFVSTANFNRALDENIELGIRLDGNEAVLLALYFNWVFWCEAERELIGKGRLMPVSSPPAQPQDPYGASQPLGQFVVATLRASQGLRASVLRLISQAKDEILLASYGIELDHAATQALLKALQSGVAVTILTRPRPAVSAALSAFAKAGARIVGHDKLHAKALVADQQALVMSANLESGGLDTGFEVGVLCSGKRTEEVRDTLLQWIEAAPWQFRHDATRGDHLGDFLPAEKGLRDGVEKVIPLTTQRCGSLVAPDALRLEAAPRPRLEPAPPRGELPQQVTFHWEVEPPRLPRQARLRKAKAKLDQSNARKGDKMIEVLESTPEIYDHGGKVYVLVKGSADIVEAERLAAKLSAIVVVQ</sequence>
<dbReference type="RefSeq" id="WP_217696114.1">
    <property type="nucleotide sequence ID" value="NZ_FTOA01000006.1"/>
</dbReference>
<evidence type="ECO:0000256" key="1">
    <source>
        <dbReference type="ARBA" id="ARBA00000798"/>
    </source>
</evidence>
<evidence type="ECO:0000256" key="12">
    <source>
        <dbReference type="SAM" id="MobiDB-lite"/>
    </source>
</evidence>
<comment type="similarity">
    <text evidence="4">Belongs to the phospholipase D family.</text>
</comment>
<organism evidence="14 15">
    <name type="scientific">Insolitispirillum peregrinum</name>
    <dbReference type="NCBI Taxonomy" id="80876"/>
    <lineage>
        <taxon>Bacteria</taxon>
        <taxon>Pseudomonadati</taxon>
        <taxon>Pseudomonadota</taxon>
        <taxon>Alphaproteobacteria</taxon>
        <taxon>Rhodospirillales</taxon>
        <taxon>Novispirillaceae</taxon>
        <taxon>Insolitispirillum</taxon>
    </lineage>
</organism>
<dbReference type="EC" id="3.1.4.4" evidence="5"/>
<dbReference type="Pfam" id="PF13091">
    <property type="entry name" value="PLDc_2"/>
    <property type="match status" value="2"/>
</dbReference>
<protein>
    <recommendedName>
        <fullName evidence="6">Phospholipase D</fullName>
        <ecNumber evidence="5">3.1.4.4</ecNumber>
    </recommendedName>
    <alternativeName>
        <fullName evidence="11">Choline phosphatase</fullName>
    </alternativeName>
</protein>
<comment type="subcellular location">
    <subcellularLocation>
        <location evidence="3">Secreted</location>
    </subcellularLocation>
</comment>
<feature type="domain" description="PLD phosphodiesterase" evidence="13">
    <location>
        <begin position="133"/>
        <end position="165"/>
    </location>
</feature>
<evidence type="ECO:0000256" key="5">
    <source>
        <dbReference type="ARBA" id="ARBA00012027"/>
    </source>
</evidence>
<evidence type="ECO:0000256" key="2">
    <source>
        <dbReference type="ARBA" id="ARBA00003145"/>
    </source>
</evidence>
<keyword evidence="9" id="KW-0442">Lipid degradation</keyword>
<evidence type="ECO:0000256" key="3">
    <source>
        <dbReference type="ARBA" id="ARBA00004613"/>
    </source>
</evidence>
<dbReference type="GO" id="GO:0016042">
    <property type="term" value="P:lipid catabolic process"/>
    <property type="evidence" value="ECO:0007669"/>
    <property type="project" value="UniProtKB-KW"/>
</dbReference>
<evidence type="ECO:0000313" key="15">
    <source>
        <dbReference type="Proteomes" id="UP000185678"/>
    </source>
</evidence>
<evidence type="ECO:0000256" key="10">
    <source>
        <dbReference type="ARBA" id="ARBA00023098"/>
    </source>
</evidence>
<keyword evidence="7" id="KW-0964">Secreted</keyword>
<dbReference type="Proteomes" id="UP000185678">
    <property type="component" value="Unassembled WGS sequence"/>
</dbReference>